<comment type="caution">
    <text evidence="3">The sequence shown here is derived from an EMBL/GenBank/DDBJ whole genome shotgun (WGS) entry which is preliminary data.</text>
</comment>
<proteinExistence type="predicted"/>
<dbReference type="RefSeq" id="WP_292299186.1">
    <property type="nucleotide sequence ID" value="NZ_JBEPLM010000020.1"/>
</dbReference>
<evidence type="ECO:0000313" key="3">
    <source>
        <dbReference type="EMBL" id="MET3597116.1"/>
    </source>
</evidence>
<organism evidence="3 4">
    <name type="scientific">Mesorhizobium shonense</name>
    <dbReference type="NCBI Taxonomy" id="1209948"/>
    <lineage>
        <taxon>Bacteria</taxon>
        <taxon>Pseudomonadati</taxon>
        <taxon>Pseudomonadota</taxon>
        <taxon>Alphaproteobacteria</taxon>
        <taxon>Hyphomicrobiales</taxon>
        <taxon>Phyllobacteriaceae</taxon>
        <taxon>Mesorhizobium</taxon>
    </lineage>
</organism>
<feature type="region of interest" description="Disordered" evidence="1">
    <location>
        <begin position="57"/>
        <end position="102"/>
    </location>
</feature>
<name>A0ABV2I2K6_9HYPH</name>
<evidence type="ECO:0000256" key="1">
    <source>
        <dbReference type="SAM" id="MobiDB-lite"/>
    </source>
</evidence>
<dbReference type="EMBL" id="JBEPLM010000020">
    <property type="protein sequence ID" value="MET3597116.1"/>
    <property type="molecule type" value="Genomic_DNA"/>
</dbReference>
<keyword evidence="2" id="KW-0732">Signal</keyword>
<feature type="signal peptide" evidence="2">
    <location>
        <begin position="1"/>
        <end position="21"/>
    </location>
</feature>
<feature type="compositionally biased region" description="Polar residues" evidence="1">
    <location>
        <begin position="65"/>
        <end position="74"/>
    </location>
</feature>
<dbReference type="Proteomes" id="UP001549036">
    <property type="component" value="Unassembled WGS sequence"/>
</dbReference>
<protein>
    <submittedName>
        <fullName evidence="3">Uncharacterized protein</fullName>
    </submittedName>
</protein>
<reference evidence="3 4" key="1">
    <citation type="submission" date="2024-06" db="EMBL/GenBank/DDBJ databases">
        <title>Genomic Encyclopedia of Type Strains, Phase IV (KMG-IV): sequencing the most valuable type-strain genomes for metagenomic binning, comparative biology and taxonomic classification.</title>
        <authorList>
            <person name="Goeker M."/>
        </authorList>
    </citation>
    <scope>NUCLEOTIDE SEQUENCE [LARGE SCALE GENOMIC DNA]</scope>
    <source>
        <strain evidence="3 4">DSM 29846</strain>
    </source>
</reference>
<evidence type="ECO:0000256" key="2">
    <source>
        <dbReference type="SAM" id="SignalP"/>
    </source>
</evidence>
<evidence type="ECO:0000313" key="4">
    <source>
        <dbReference type="Proteomes" id="UP001549036"/>
    </source>
</evidence>
<accession>A0ABV2I2K6</accession>
<gene>
    <name evidence="3" type="ORF">ABID26_006540</name>
</gene>
<sequence>MSIRIATASAFILAIASPAFADCGHELKALEPNVTTAETGAVPDNKSGIPATKHQAEVLAGKQQGGNSEVTGSTAGAVKPTTPHQEQVTGSRSGQSAEHPSELMAEARKMSQAGDEQGCMKKLAELKEALGVK</sequence>
<feature type="compositionally biased region" description="Polar residues" evidence="1">
    <location>
        <begin position="82"/>
        <end position="98"/>
    </location>
</feature>
<feature type="chain" id="PRO_5045375000" evidence="2">
    <location>
        <begin position="22"/>
        <end position="133"/>
    </location>
</feature>
<keyword evidence="4" id="KW-1185">Reference proteome</keyword>